<reference evidence="3 4" key="1">
    <citation type="submission" date="2019-11" db="EMBL/GenBank/DDBJ databases">
        <title>Complete genome sequence of Corynebacterium kalinowskii 1959, a novel Corynebacterium species isolated from soil of a small paddock in Vilsendorf, Germany.</title>
        <authorList>
            <person name="Schaffert L."/>
            <person name="Ruwe M."/>
            <person name="Milse J."/>
            <person name="Hanuschka K."/>
            <person name="Ortseifen V."/>
            <person name="Droste J."/>
            <person name="Brandt D."/>
            <person name="Schlueter L."/>
            <person name="Kutter Y."/>
            <person name="Vinke S."/>
            <person name="Viehoefer P."/>
            <person name="Jacob L."/>
            <person name="Luebke N.-C."/>
            <person name="Schulte-Berndt E."/>
            <person name="Hain C."/>
            <person name="Linder M."/>
            <person name="Schmidt P."/>
            <person name="Wollenschlaeger L."/>
            <person name="Luttermann T."/>
            <person name="Thieme E."/>
            <person name="Hassa J."/>
            <person name="Haak M."/>
            <person name="Wittchen M."/>
            <person name="Mentz A."/>
            <person name="Persicke M."/>
            <person name="Busche T."/>
            <person name="Ruckert C."/>
        </authorList>
    </citation>
    <scope>NUCLEOTIDE SEQUENCE [LARGE SCALE GENOMIC DNA]</scope>
    <source>
        <strain evidence="3 4">2039</strain>
        <plasmid evidence="4">pcoccu</plasmid>
    </source>
</reference>
<evidence type="ECO:0000313" key="3">
    <source>
        <dbReference type="EMBL" id="QGU08724.1"/>
    </source>
</evidence>
<dbReference type="KEGG" id="cok:COCCU_14170"/>
<geneLocation type="plasmid" evidence="4">
    <name>pcoccu</name>
</geneLocation>
<evidence type="ECO:0000313" key="4">
    <source>
        <dbReference type="Proteomes" id="UP000424462"/>
    </source>
</evidence>
<feature type="compositionally biased region" description="Low complexity" evidence="2">
    <location>
        <begin position="190"/>
        <end position="202"/>
    </location>
</feature>
<gene>
    <name evidence="3" type="ORF">COCCU_14170</name>
</gene>
<feature type="region of interest" description="Disordered" evidence="2">
    <location>
        <begin position="190"/>
        <end position="211"/>
    </location>
</feature>
<evidence type="ECO:0000256" key="2">
    <source>
        <dbReference type="SAM" id="MobiDB-lite"/>
    </source>
</evidence>
<feature type="coiled-coil region" evidence="1">
    <location>
        <begin position="99"/>
        <end position="154"/>
    </location>
</feature>
<name>A0A6B8W597_9CORY</name>
<keyword evidence="4" id="KW-1185">Reference proteome</keyword>
<protein>
    <submittedName>
        <fullName evidence="3">Uncharacterized protein</fullName>
    </submittedName>
</protein>
<accession>A0A6B8W597</accession>
<dbReference type="Proteomes" id="UP000424462">
    <property type="component" value="Plasmid pCOCCU"/>
</dbReference>
<keyword evidence="1" id="KW-0175">Coiled coil</keyword>
<dbReference type="AlphaFoldDB" id="A0A6B8W597"/>
<organism evidence="3 4">
    <name type="scientific">Corynebacterium occultum</name>
    <dbReference type="NCBI Taxonomy" id="2675219"/>
    <lineage>
        <taxon>Bacteria</taxon>
        <taxon>Bacillati</taxon>
        <taxon>Actinomycetota</taxon>
        <taxon>Actinomycetes</taxon>
        <taxon>Mycobacteriales</taxon>
        <taxon>Corynebacteriaceae</taxon>
        <taxon>Corynebacterium</taxon>
    </lineage>
</organism>
<sequence>MTSSTPRARTERALADLLATEGAQAITVARVRATARVDQALAAEVVRQWRDTRRTAAGDPAFVPATAEETHAFEALRAVIGQQVLAGRAHQENTLQQVVKAATEDADQAHRELAELVEKLAREQAATAEARALLAQANAELAALATDNKRLRHQLHTQQHTLEVAQSQAAEARGRLSVFEQWFTQQTTHTPITPAPHAIIPPEQTPPSPTS</sequence>
<evidence type="ECO:0000256" key="1">
    <source>
        <dbReference type="SAM" id="Coils"/>
    </source>
</evidence>
<proteinExistence type="predicted"/>
<dbReference type="RefSeq" id="WP_156232968.1">
    <property type="nucleotide sequence ID" value="NZ_CP046456.1"/>
</dbReference>
<keyword evidence="3" id="KW-0614">Plasmid</keyword>
<dbReference type="EMBL" id="CP046456">
    <property type="protein sequence ID" value="QGU08724.1"/>
    <property type="molecule type" value="Genomic_DNA"/>
</dbReference>